<accession>A0A0A0BUR9</accession>
<dbReference type="EMBL" id="AXCY01000036">
    <property type="protein sequence ID" value="KGM10889.1"/>
    <property type="molecule type" value="Genomic_DNA"/>
</dbReference>
<name>A0A0A0BUR9_9CELL</name>
<reference evidence="8 9" key="1">
    <citation type="submission" date="2013-08" db="EMBL/GenBank/DDBJ databases">
        <title>Genome sequencing of Cellulomonas carbonis T26.</title>
        <authorList>
            <person name="Chen F."/>
            <person name="Li Y."/>
            <person name="Wang G."/>
        </authorList>
    </citation>
    <scope>NUCLEOTIDE SEQUENCE [LARGE SCALE GENOMIC DNA]</scope>
    <source>
        <strain evidence="8 9">T26</strain>
    </source>
</reference>
<evidence type="ECO:0000256" key="2">
    <source>
        <dbReference type="ARBA" id="ARBA00022692"/>
    </source>
</evidence>
<organism evidence="8 9">
    <name type="scientific">Cellulomonas carbonis T26</name>
    <dbReference type="NCBI Taxonomy" id="947969"/>
    <lineage>
        <taxon>Bacteria</taxon>
        <taxon>Bacillati</taxon>
        <taxon>Actinomycetota</taxon>
        <taxon>Actinomycetes</taxon>
        <taxon>Micrococcales</taxon>
        <taxon>Cellulomonadaceae</taxon>
        <taxon>Cellulomonas</taxon>
    </lineage>
</organism>
<dbReference type="Proteomes" id="UP000029839">
    <property type="component" value="Unassembled WGS sequence"/>
</dbReference>
<keyword evidence="9" id="KW-1185">Reference proteome</keyword>
<evidence type="ECO:0000256" key="6">
    <source>
        <dbReference type="SAM" id="Phobius"/>
    </source>
</evidence>
<keyword evidence="3 6" id="KW-1133">Transmembrane helix</keyword>
<comment type="caution">
    <text evidence="8">The sequence shown here is derived from an EMBL/GenBank/DDBJ whole genome shotgun (WGS) entry which is preliminary data.</text>
</comment>
<keyword evidence="4 6" id="KW-0472">Membrane</keyword>
<evidence type="ECO:0000259" key="7">
    <source>
        <dbReference type="Pfam" id="PF12698"/>
    </source>
</evidence>
<evidence type="ECO:0000256" key="5">
    <source>
        <dbReference type="SAM" id="MobiDB-lite"/>
    </source>
</evidence>
<keyword evidence="2 6" id="KW-0812">Transmembrane</keyword>
<feature type="transmembrane region" description="Helical" evidence="6">
    <location>
        <begin position="182"/>
        <end position="206"/>
    </location>
</feature>
<feature type="transmembrane region" description="Helical" evidence="6">
    <location>
        <begin position="274"/>
        <end position="293"/>
    </location>
</feature>
<dbReference type="InterPro" id="IPR013525">
    <property type="entry name" value="ABC2_TM"/>
</dbReference>
<dbReference type="OrthoDB" id="3268959at2"/>
<reference evidence="8 9" key="2">
    <citation type="journal article" date="2015" name="Stand. Genomic Sci.">
        <title>Draft genome sequence of Cellulomonas carbonis T26(T) and comparative analysis of six Cellulomonas genomes.</title>
        <authorList>
            <person name="Zhuang W."/>
            <person name="Zhang S."/>
            <person name="Xia X."/>
            <person name="Wang G."/>
        </authorList>
    </citation>
    <scope>NUCLEOTIDE SEQUENCE [LARGE SCALE GENOMIC DNA]</scope>
    <source>
        <strain evidence="8 9">T26</strain>
    </source>
</reference>
<sequence length="402" mass="41632">MSTTHDVDARTGGAPTGTTAPARGPAEPGGRVPRPGHGERPPAPGTVRAALLVAEREVMAQVRSKSFLISTAVLLGAVLVSIVLGSVLGGRVDAERVAVVGSAASVVEDQEGLEPVEVADEAAAIALVESGEVSAAVLPADDDDAGAAVRIVALSENPSGLVMALAEQPEVELLEPPRADEAVRYLVSFGFGLVFLISATGFGSTIAQNTVQEKQSRVVELLLATVSARALLAGKILGNSVLAFTQTAAIAAVAVAALAVTGQDEVLGMVGAPLVWFVLFFLVGFVLLASIYAASASLVSRMEDVGTVLSPVMMLTMAPYFLVVFFNDNPTVLTIMSYVPFSAPVGMPVRLFLGEAAWWEPLVSLVVLGVTTVGVILLGATIYDRSLLRTGPRVRLREALGR</sequence>
<dbReference type="PANTHER" id="PTHR43471">
    <property type="entry name" value="ABC TRANSPORTER PERMEASE"/>
    <property type="match status" value="1"/>
</dbReference>
<proteinExistence type="predicted"/>
<feature type="transmembrane region" description="Helical" evidence="6">
    <location>
        <begin position="365"/>
        <end position="383"/>
    </location>
</feature>
<feature type="domain" description="ABC-2 type transporter transmembrane" evidence="7">
    <location>
        <begin position="65"/>
        <end position="380"/>
    </location>
</feature>
<feature type="region of interest" description="Disordered" evidence="5">
    <location>
        <begin position="1"/>
        <end position="44"/>
    </location>
</feature>
<evidence type="ECO:0000256" key="4">
    <source>
        <dbReference type="ARBA" id="ARBA00023136"/>
    </source>
</evidence>
<feature type="compositionally biased region" description="Low complexity" evidence="5">
    <location>
        <begin position="10"/>
        <end position="35"/>
    </location>
</feature>
<dbReference type="Pfam" id="PF12698">
    <property type="entry name" value="ABC2_membrane_3"/>
    <property type="match status" value="1"/>
</dbReference>
<protein>
    <submittedName>
        <fullName evidence="8">Sodium ABC transporter permease</fullName>
    </submittedName>
</protein>
<feature type="transmembrane region" description="Helical" evidence="6">
    <location>
        <begin position="66"/>
        <end position="88"/>
    </location>
</feature>
<gene>
    <name evidence="8" type="ORF">N868_08685</name>
</gene>
<dbReference type="GO" id="GO:0016020">
    <property type="term" value="C:membrane"/>
    <property type="evidence" value="ECO:0007669"/>
    <property type="project" value="UniProtKB-SubCell"/>
</dbReference>
<evidence type="ECO:0000256" key="3">
    <source>
        <dbReference type="ARBA" id="ARBA00022989"/>
    </source>
</evidence>
<evidence type="ECO:0000256" key="1">
    <source>
        <dbReference type="ARBA" id="ARBA00004141"/>
    </source>
</evidence>
<dbReference type="RefSeq" id="WP_081978695.1">
    <property type="nucleotide sequence ID" value="NZ_AXCY01000036.1"/>
</dbReference>
<evidence type="ECO:0000313" key="9">
    <source>
        <dbReference type="Proteomes" id="UP000029839"/>
    </source>
</evidence>
<dbReference type="PANTHER" id="PTHR43471:SF3">
    <property type="entry name" value="ABC TRANSPORTER PERMEASE PROTEIN NATB"/>
    <property type="match status" value="1"/>
</dbReference>
<feature type="transmembrane region" description="Helical" evidence="6">
    <location>
        <begin position="305"/>
        <end position="326"/>
    </location>
</feature>
<feature type="transmembrane region" description="Helical" evidence="6">
    <location>
        <begin position="338"/>
        <end position="359"/>
    </location>
</feature>
<comment type="subcellular location">
    <subcellularLocation>
        <location evidence="1">Membrane</location>
        <topology evidence="1">Multi-pass membrane protein</topology>
    </subcellularLocation>
</comment>
<dbReference type="GO" id="GO:0140359">
    <property type="term" value="F:ABC-type transporter activity"/>
    <property type="evidence" value="ECO:0007669"/>
    <property type="project" value="InterPro"/>
</dbReference>
<evidence type="ECO:0000313" key="8">
    <source>
        <dbReference type="EMBL" id="KGM10889.1"/>
    </source>
</evidence>
<dbReference type="AlphaFoldDB" id="A0A0A0BUR9"/>
<feature type="transmembrane region" description="Helical" evidence="6">
    <location>
        <begin position="243"/>
        <end position="262"/>
    </location>
</feature>